<dbReference type="OrthoDB" id="2562097at2759"/>
<feature type="coiled-coil region" evidence="1">
    <location>
        <begin position="230"/>
        <end position="257"/>
    </location>
</feature>
<gene>
    <name evidence="3" type="ORF">EHS24_000068</name>
</gene>
<keyword evidence="1" id="KW-0175">Coiled coil</keyword>
<keyword evidence="2" id="KW-0812">Transmembrane</keyword>
<evidence type="ECO:0000256" key="2">
    <source>
        <dbReference type="SAM" id="Phobius"/>
    </source>
</evidence>
<proteinExistence type="predicted"/>
<organism evidence="3 4">
    <name type="scientific">Apiotrichum porosum</name>
    <dbReference type="NCBI Taxonomy" id="105984"/>
    <lineage>
        <taxon>Eukaryota</taxon>
        <taxon>Fungi</taxon>
        <taxon>Dikarya</taxon>
        <taxon>Basidiomycota</taxon>
        <taxon>Agaricomycotina</taxon>
        <taxon>Tremellomycetes</taxon>
        <taxon>Trichosporonales</taxon>
        <taxon>Trichosporonaceae</taxon>
        <taxon>Apiotrichum</taxon>
    </lineage>
</organism>
<accession>A0A427Y8W5</accession>
<sequence length="429" mass="46212">MRSSASLRNVLRSHPRPLAQTNAQLRAPLVRQLPRRTFADGNATSDAAKTAEKAANSNLPVLLGLAALGAGVYWYVKPVRDVASKIDSAIKVTEDAAKVAKDQAKMAGEAIADGVDPGTALGLAQQYFPAVAAVITTSGLGGVYSSLKDGEIQDALEQLEKAGNEDIKNITKKVKSRLNDAGDKVENMDWRALASDLSKEYGGKHQDTIDTLIGKVPTSKDFDQMINNFKKESESQLKELEKRANKVYVEVEKARKDTKTEGDAWVQGIKKGAPEELDALIDSFRDACKAIGVAPETMESYIKSKTEEGIKDTAEYAAYVQDKFNSAVRWVPLEQEDIVAKVSTLSPSLGKLVNELMTEGSDKMKAGKKALEKGKKEAEGAVDDVKNKAGKAVDDAKDKAGKAVDKGKDVVKEGADKVEKAAKDVKSKM</sequence>
<keyword evidence="2" id="KW-1133">Transmembrane helix</keyword>
<reference evidence="3 4" key="1">
    <citation type="submission" date="2018-11" db="EMBL/GenBank/DDBJ databases">
        <title>Genome sequence of Apiotrichum porosum DSM 27194.</title>
        <authorList>
            <person name="Aliyu H."/>
            <person name="Gorte O."/>
            <person name="Ochsenreither K."/>
        </authorList>
    </citation>
    <scope>NUCLEOTIDE SEQUENCE [LARGE SCALE GENOMIC DNA]</scope>
    <source>
        <strain evidence="3 4">DSM 27194</strain>
    </source>
</reference>
<dbReference type="RefSeq" id="XP_028479766.1">
    <property type="nucleotide sequence ID" value="XM_028615909.1"/>
</dbReference>
<comment type="caution">
    <text evidence="3">The sequence shown here is derived from an EMBL/GenBank/DDBJ whole genome shotgun (WGS) entry which is preliminary data.</text>
</comment>
<keyword evidence="4" id="KW-1185">Reference proteome</keyword>
<keyword evidence="2" id="KW-0472">Membrane</keyword>
<protein>
    <submittedName>
        <fullName evidence="3">Uncharacterized protein</fullName>
    </submittedName>
</protein>
<evidence type="ECO:0000313" key="3">
    <source>
        <dbReference type="EMBL" id="RSH87558.1"/>
    </source>
</evidence>
<name>A0A427Y8W5_9TREE</name>
<dbReference type="GeneID" id="39584611"/>
<feature type="transmembrane region" description="Helical" evidence="2">
    <location>
        <begin position="59"/>
        <end position="76"/>
    </location>
</feature>
<evidence type="ECO:0000256" key="1">
    <source>
        <dbReference type="SAM" id="Coils"/>
    </source>
</evidence>
<dbReference type="EMBL" id="RSCE01000001">
    <property type="protein sequence ID" value="RSH87558.1"/>
    <property type="molecule type" value="Genomic_DNA"/>
</dbReference>
<evidence type="ECO:0000313" key="4">
    <source>
        <dbReference type="Proteomes" id="UP000279236"/>
    </source>
</evidence>
<dbReference type="AlphaFoldDB" id="A0A427Y8W5"/>
<dbReference type="Proteomes" id="UP000279236">
    <property type="component" value="Unassembled WGS sequence"/>
</dbReference>